<dbReference type="RefSeq" id="WP_011659288.1">
    <property type="nucleotide sequence ID" value="NC_008391.1"/>
</dbReference>
<organism evidence="1 2">
    <name type="scientific">Burkholderia ambifaria (strain ATCC BAA-244 / DSM 16087 / CCUG 44356 / LMG 19182 / AMMD)</name>
    <name type="common">Burkholderia cepacia (strain AMMD)</name>
    <dbReference type="NCBI Taxonomy" id="339670"/>
    <lineage>
        <taxon>Bacteria</taxon>
        <taxon>Pseudomonadati</taxon>
        <taxon>Pseudomonadota</taxon>
        <taxon>Betaproteobacteria</taxon>
        <taxon>Burkholderiales</taxon>
        <taxon>Burkholderiaceae</taxon>
        <taxon>Burkholderia</taxon>
        <taxon>Burkholderia cepacia complex</taxon>
    </lineage>
</organism>
<dbReference type="SUPFAM" id="SSF58104">
    <property type="entry name" value="Methyl-accepting chemotaxis protein (MCP) signaling domain"/>
    <property type="match status" value="1"/>
</dbReference>
<dbReference type="GeneID" id="93087267"/>
<sequence length="103" mass="11026">MVLSKLRIPAALTLVTGVWLFSLLLVLGRIVAAARRASGQSAEMSASAADQRVTVEEIGAAIEQIDHVTQSNAALVEVSVRMADGLNQRARELVSTVSVWKVR</sequence>
<reference evidence="1" key="1">
    <citation type="submission" date="2006-08" db="EMBL/GenBank/DDBJ databases">
        <title>Complete sequence of Chromosome 2 of Burkholderia cepacia AMMD.</title>
        <authorList>
            <consortium name="US DOE Joint Genome Institute"/>
            <person name="Copeland A."/>
            <person name="Lucas S."/>
            <person name="Lapidus A."/>
            <person name="Barry K."/>
            <person name="Detter J.C."/>
            <person name="Glavina del Rio T."/>
            <person name="Hammon N."/>
            <person name="Israni S."/>
            <person name="Pitluck S."/>
            <person name="Bruce D."/>
            <person name="Chain P."/>
            <person name="Malfatti S."/>
            <person name="Shin M."/>
            <person name="Vergez L."/>
            <person name="Schmutz J."/>
            <person name="Larimer F."/>
            <person name="Land M."/>
            <person name="Hauser L."/>
            <person name="Kyrpides N."/>
            <person name="Kim E."/>
            <person name="Parke J."/>
            <person name="Coenye T."/>
            <person name="Konstantinidis K."/>
            <person name="Ramette A."/>
            <person name="Tiedje J."/>
            <person name="Richardson P."/>
        </authorList>
    </citation>
    <scope>NUCLEOTIDE SEQUENCE</scope>
    <source>
        <strain evidence="1">AMMD</strain>
    </source>
</reference>
<protein>
    <submittedName>
        <fullName evidence="1">Methyl-accepting chemotaxis sensory transducer</fullName>
    </submittedName>
</protein>
<gene>
    <name evidence="1" type="ordered locus">Bamb_4302</name>
</gene>
<accession>Q0B7L8</accession>
<dbReference type="KEGG" id="bam:Bamb_4302"/>
<dbReference type="AlphaFoldDB" id="Q0B7L8"/>
<dbReference type="Proteomes" id="UP000000662">
    <property type="component" value="Chromosome 2"/>
</dbReference>
<dbReference type="eggNOG" id="COG0840">
    <property type="taxonomic scope" value="Bacteria"/>
</dbReference>
<proteinExistence type="predicted"/>
<keyword evidence="2" id="KW-1185">Reference proteome</keyword>
<evidence type="ECO:0000313" key="1">
    <source>
        <dbReference type="EMBL" id="ABI89855.1"/>
    </source>
</evidence>
<dbReference type="EMBL" id="CP000441">
    <property type="protein sequence ID" value="ABI89855.1"/>
    <property type="molecule type" value="Genomic_DNA"/>
</dbReference>
<name>Q0B7L8_BURCM</name>
<evidence type="ECO:0000313" key="2">
    <source>
        <dbReference type="Proteomes" id="UP000000662"/>
    </source>
</evidence>
<dbReference type="Gene3D" id="1.10.287.950">
    <property type="entry name" value="Methyl-accepting chemotaxis protein"/>
    <property type="match status" value="1"/>
</dbReference>